<evidence type="ECO:0000256" key="2">
    <source>
        <dbReference type="ARBA" id="ARBA00012438"/>
    </source>
</evidence>
<keyword evidence="8" id="KW-0902">Two-component regulatory system</keyword>
<dbReference type="InterPro" id="IPR013767">
    <property type="entry name" value="PAS_fold"/>
</dbReference>
<dbReference type="SMART" id="SM00091">
    <property type="entry name" value="PAS"/>
    <property type="match status" value="2"/>
</dbReference>
<dbReference type="SMART" id="SM00388">
    <property type="entry name" value="HisKA"/>
    <property type="match status" value="1"/>
</dbReference>
<dbReference type="SMART" id="SM00086">
    <property type="entry name" value="PAC"/>
    <property type="match status" value="2"/>
</dbReference>
<dbReference type="FunFam" id="3.30.450.20:FF:000060">
    <property type="entry name" value="Sensor protein FixL"/>
    <property type="match status" value="1"/>
</dbReference>
<dbReference type="CDD" id="cd00156">
    <property type="entry name" value="REC"/>
    <property type="match status" value="1"/>
</dbReference>
<dbReference type="GO" id="GO:0009927">
    <property type="term" value="F:histidine phosphotransfer kinase activity"/>
    <property type="evidence" value="ECO:0007669"/>
    <property type="project" value="TreeGrafter"/>
</dbReference>
<dbReference type="InterPro" id="IPR035965">
    <property type="entry name" value="PAS-like_dom_sf"/>
</dbReference>
<evidence type="ECO:0000256" key="11">
    <source>
        <dbReference type="ARBA" id="ARBA00070616"/>
    </source>
</evidence>
<dbReference type="InterPro" id="IPR036890">
    <property type="entry name" value="HATPase_C_sf"/>
</dbReference>
<keyword evidence="6" id="KW-0418">Kinase</keyword>
<gene>
    <name evidence="18" type="ORF">GGD89_002126</name>
</gene>
<dbReference type="PROSITE" id="PS50112">
    <property type="entry name" value="PAS"/>
    <property type="match status" value="2"/>
</dbReference>
<dbReference type="Pfam" id="PF00989">
    <property type="entry name" value="PAS"/>
    <property type="match status" value="1"/>
</dbReference>
<comment type="catalytic activity">
    <reaction evidence="1">
        <text>ATP + protein L-histidine = ADP + protein N-phospho-L-histidine.</text>
        <dbReference type="EC" id="2.7.13.3"/>
    </reaction>
</comment>
<keyword evidence="19" id="KW-1185">Reference proteome</keyword>
<evidence type="ECO:0000259" key="17">
    <source>
        <dbReference type="PROSITE" id="PS50113"/>
    </source>
</evidence>
<dbReference type="NCBIfam" id="TIGR00229">
    <property type="entry name" value="sensory_box"/>
    <property type="match status" value="2"/>
</dbReference>
<keyword evidence="9 13" id="KW-0472">Membrane</keyword>
<keyword evidence="3 12" id="KW-0597">Phosphoprotein</keyword>
<feature type="domain" description="Histidine kinase" evidence="14">
    <location>
        <begin position="577"/>
        <end position="796"/>
    </location>
</feature>
<dbReference type="EC" id="2.7.13.3" evidence="2"/>
<dbReference type="EMBL" id="JACIGK010000014">
    <property type="protein sequence ID" value="MBB4266494.1"/>
    <property type="molecule type" value="Genomic_DNA"/>
</dbReference>
<dbReference type="Proteomes" id="UP000554286">
    <property type="component" value="Unassembled WGS sequence"/>
</dbReference>
<feature type="modified residue" description="4-aspartylphosphate" evidence="12">
    <location>
        <position position="857"/>
    </location>
</feature>
<sequence length="939" mass="103623">MAGLAIITWATLCWLMYTNAVEKREQELRIAVSFVEEHLERSLDGPALILKQVSELVIESGGIDVALMRPADWRQIETMDVSLPQVYIFVVADSDGVIRYNSTGLKNMNLDISDRPYFAAHKIRGEQFHIGAAIRSRIDNVELFTISRSIIDNTGRFLGVAVMGLRSDYFRDFFLRESTSDLESIALISRSGDVLVKSGVDSSVGMNLSKSIAFRDNYGTQQRKIMRGSVFGSEDGVFALRMSEEYAILISASIPMSVIQEEVFPSLIVATAILVILLGVIGGFGYVVFRGLSREEKLKQEYQKLSYFRETILENARLPIIVCDTNGDVVFFNRAAEVSLGYTSDEAVDTLNLSEIADPITPVFCEDDKHGDDADANTPCRTLDLDDLSSRQGDIDSIYRRKDGSIIPVALSVSKLRTDADVSVGYVVIARDQSAQKSAERALRFSEQRQRAILDNIVDGIFTININGIVSSMNPAAERIFGYEGQEILGRNISVLMDDAHRGRHDGYVRRYMQMGDPRIIGRGREVPGRRKDGSVFPLDLAVSRVDFAGRTMFVGVVRDLSETKKVERLKSEFVSIVSHELRTPLTAMRGALNIVNSEVLGPLDAEIKELTQIAEQSTERLIRLINDILDVEKIGSGKLTLKYEAVSIRQSMDRSLQDIESYAEQYGVSVVTEMTEDYTVWADFDRLQQIILNLLSNAVKFSPKGETVRLVAECSADGWVRLLVVDKGPGIAVEFHDQIFEKFAQADASDKRAKGGTGLGLSITKGLAEQMGGSVGFESQPGEGTTFYVDLPIMRKSEEPSADRRSLHILHLEDDEGVRLIISHMLSERARITGAESVAAGISLAEKHAFDLAILDMGLPDGNGLEVVDYLKNDQGDRPALIILSGHEELPPDAPSVAAVLVKTRESERATVDKICAIIDRLFPVVPAEEGSAACHAN</sequence>
<dbReference type="SUPFAM" id="SSF52172">
    <property type="entry name" value="CheY-like"/>
    <property type="match status" value="1"/>
</dbReference>
<dbReference type="PANTHER" id="PTHR43047:SF72">
    <property type="entry name" value="OSMOSENSING HISTIDINE PROTEIN KINASE SLN1"/>
    <property type="match status" value="1"/>
</dbReference>
<dbReference type="Gene3D" id="3.40.50.2300">
    <property type="match status" value="1"/>
</dbReference>
<keyword evidence="5" id="KW-0547">Nucleotide-binding</keyword>
<dbReference type="PROSITE" id="PS50109">
    <property type="entry name" value="HIS_KIN"/>
    <property type="match status" value="1"/>
</dbReference>
<dbReference type="InterPro" id="IPR005467">
    <property type="entry name" value="His_kinase_dom"/>
</dbReference>
<dbReference type="GO" id="GO:0005524">
    <property type="term" value="F:ATP binding"/>
    <property type="evidence" value="ECO:0007669"/>
    <property type="project" value="UniProtKB-KW"/>
</dbReference>
<dbReference type="GO" id="GO:0005886">
    <property type="term" value="C:plasma membrane"/>
    <property type="evidence" value="ECO:0007669"/>
    <property type="project" value="TreeGrafter"/>
</dbReference>
<evidence type="ECO:0000256" key="10">
    <source>
        <dbReference type="ARBA" id="ARBA00059827"/>
    </source>
</evidence>
<evidence type="ECO:0000259" key="14">
    <source>
        <dbReference type="PROSITE" id="PS50109"/>
    </source>
</evidence>
<evidence type="ECO:0000256" key="7">
    <source>
        <dbReference type="ARBA" id="ARBA00022840"/>
    </source>
</evidence>
<evidence type="ECO:0000256" key="13">
    <source>
        <dbReference type="SAM" id="Phobius"/>
    </source>
</evidence>
<dbReference type="Pfam" id="PF13426">
    <property type="entry name" value="PAS_9"/>
    <property type="match status" value="1"/>
</dbReference>
<dbReference type="Pfam" id="PF00512">
    <property type="entry name" value="HisKA"/>
    <property type="match status" value="1"/>
</dbReference>
<evidence type="ECO:0000256" key="12">
    <source>
        <dbReference type="PROSITE-ProRule" id="PRU00169"/>
    </source>
</evidence>
<dbReference type="InterPro" id="IPR011006">
    <property type="entry name" value="CheY-like_superfamily"/>
</dbReference>
<reference evidence="18 19" key="1">
    <citation type="submission" date="2020-08" db="EMBL/GenBank/DDBJ databases">
        <title>Genome sequencing of Purple Non-Sulfur Bacteria from various extreme environments.</title>
        <authorList>
            <person name="Mayer M."/>
        </authorList>
    </citation>
    <scope>NUCLEOTIDE SEQUENCE [LARGE SCALE GENOMIC DNA]</scope>
    <source>
        <strain evidence="18 19">JA131</strain>
    </source>
</reference>
<dbReference type="CDD" id="cd16922">
    <property type="entry name" value="HATPase_EvgS-ArcB-TorS-like"/>
    <property type="match status" value="1"/>
</dbReference>
<feature type="domain" description="PAC" evidence="17">
    <location>
        <begin position="393"/>
        <end position="445"/>
    </location>
</feature>
<name>A0A7W6WA03_9PROT</name>
<dbReference type="Gene3D" id="1.10.287.130">
    <property type="match status" value="1"/>
</dbReference>
<dbReference type="InterPro" id="IPR001610">
    <property type="entry name" value="PAC"/>
</dbReference>
<dbReference type="InterPro" id="IPR001789">
    <property type="entry name" value="Sig_transdc_resp-reg_receiver"/>
</dbReference>
<evidence type="ECO:0000256" key="4">
    <source>
        <dbReference type="ARBA" id="ARBA00022679"/>
    </source>
</evidence>
<dbReference type="FunFam" id="3.30.565.10:FF:000006">
    <property type="entry name" value="Sensor histidine kinase WalK"/>
    <property type="match status" value="1"/>
</dbReference>
<dbReference type="RefSeq" id="WP_184044987.1">
    <property type="nucleotide sequence ID" value="NZ_JACIGK010000014.1"/>
</dbReference>
<keyword evidence="7" id="KW-0067">ATP-binding</keyword>
<evidence type="ECO:0000256" key="6">
    <source>
        <dbReference type="ARBA" id="ARBA00022777"/>
    </source>
</evidence>
<dbReference type="Gene3D" id="3.30.565.10">
    <property type="entry name" value="Histidine kinase-like ATPase, C-terminal domain"/>
    <property type="match status" value="1"/>
</dbReference>
<proteinExistence type="predicted"/>
<dbReference type="FunFam" id="1.10.287.130:FF:000001">
    <property type="entry name" value="Two-component sensor histidine kinase"/>
    <property type="match status" value="1"/>
</dbReference>
<dbReference type="CDD" id="cd12914">
    <property type="entry name" value="PDC1_DGC_like"/>
    <property type="match status" value="1"/>
</dbReference>
<dbReference type="InterPro" id="IPR003661">
    <property type="entry name" value="HisK_dim/P_dom"/>
</dbReference>
<evidence type="ECO:0000256" key="1">
    <source>
        <dbReference type="ARBA" id="ARBA00000085"/>
    </source>
</evidence>
<dbReference type="InterPro" id="IPR003594">
    <property type="entry name" value="HATPase_dom"/>
</dbReference>
<accession>A0A7W6WA03</accession>
<feature type="domain" description="PAS" evidence="16">
    <location>
        <begin position="312"/>
        <end position="359"/>
    </location>
</feature>
<evidence type="ECO:0000256" key="9">
    <source>
        <dbReference type="ARBA" id="ARBA00023136"/>
    </source>
</evidence>
<evidence type="ECO:0000259" key="15">
    <source>
        <dbReference type="PROSITE" id="PS50110"/>
    </source>
</evidence>
<feature type="domain" description="PAC" evidence="17">
    <location>
        <begin position="523"/>
        <end position="573"/>
    </location>
</feature>
<evidence type="ECO:0000256" key="3">
    <source>
        <dbReference type="ARBA" id="ARBA00022553"/>
    </source>
</evidence>
<dbReference type="SMART" id="SM00448">
    <property type="entry name" value="REC"/>
    <property type="match status" value="1"/>
</dbReference>
<dbReference type="Gene3D" id="3.30.450.20">
    <property type="entry name" value="PAS domain"/>
    <property type="match status" value="3"/>
</dbReference>
<dbReference type="Pfam" id="PF02518">
    <property type="entry name" value="HATPase_c"/>
    <property type="match status" value="1"/>
</dbReference>
<evidence type="ECO:0000313" key="18">
    <source>
        <dbReference type="EMBL" id="MBB4266494.1"/>
    </source>
</evidence>
<dbReference type="GO" id="GO:0000155">
    <property type="term" value="F:phosphorelay sensor kinase activity"/>
    <property type="evidence" value="ECO:0007669"/>
    <property type="project" value="InterPro"/>
</dbReference>
<evidence type="ECO:0000256" key="5">
    <source>
        <dbReference type="ARBA" id="ARBA00022741"/>
    </source>
</evidence>
<comment type="caution">
    <text evidence="18">The sequence shown here is derived from an EMBL/GenBank/DDBJ whole genome shotgun (WGS) entry which is preliminary data.</text>
</comment>
<dbReference type="AlphaFoldDB" id="A0A7W6WA03"/>
<dbReference type="SUPFAM" id="SSF55874">
    <property type="entry name" value="ATPase domain of HSP90 chaperone/DNA topoisomerase II/histidine kinase"/>
    <property type="match status" value="1"/>
</dbReference>
<dbReference type="InterPro" id="IPR004358">
    <property type="entry name" value="Sig_transdc_His_kin-like_C"/>
</dbReference>
<dbReference type="SUPFAM" id="SSF55785">
    <property type="entry name" value="PYP-like sensor domain (PAS domain)"/>
    <property type="match status" value="2"/>
</dbReference>
<dbReference type="SMART" id="SM00387">
    <property type="entry name" value="HATPase_c"/>
    <property type="match status" value="1"/>
</dbReference>
<evidence type="ECO:0000313" key="19">
    <source>
        <dbReference type="Proteomes" id="UP000554286"/>
    </source>
</evidence>
<dbReference type="InterPro" id="IPR000014">
    <property type="entry name" value="PAS"/>
</dbReference>
<dbReference type="PROSITE" id="PS50110">
    <property type="entry name" value="RESPONSE_REGULATORY"/>
    <property type="match status" value="1"/>
</dbReference>
<dbReference type="InterPro" id="IPR036097">
    <property type="entry name" value="HisK_dim/P_sf"/>
</dbReference>
<feature type="domain" description="PAS" evidence="16">
    <location>
        <begin position="446"/>
        <end position="498"/>
    </location>
</feature>
<comment type="function">
    <text evidence="10">Putative oxygen sensor; modulates the activity of FixJ, a transcriptional activator of nitrogen fixation fixK gene. FixL probably acts as a kinase that phosphorylates FixJ.</text>
</comment>
<feature type="transmembrane region" description="Helical" evidence="13">
    <location>
        <begin position="263"/>
        <end position="289"/>
    </location>
</feature>
<organism evidence="18 19">
    <name type="scientific">Roseospira visakhapatnamensis</name>
    <dbReference type="NCBI Taxonomy" id="390880"/>
    <lineage>
        <taxon>Bacteria</taxon>
        <taxon>Pseudomonadati</taxon>
        <taxon>Pseudomonadota</taxon>
        <taxon>Alphaproteobacteria</taxon>
        <taxon>Rhodospirillales</taxon>
        <taxon>Rhodospirillaceae</taxon>
        <taxon>Roseospira</taxon>
    </lineage>
</organism>
<evidence type="ECO:0000256" key="8">
    <source>
        <dbReference type="ARBA" id="ARBA00023012"/>
    </source>
</evidence>
<dbReference type="PRINTS" id="PR00344">
    <property type="entry name" value="BCTRLSENSOR"/>
</dbReference>
<keyword evidence="13" id="KW-1133">Transmembrane helix</keyword>
<dbReference type="GO" id="GO:0006355">
    <property type="term" value="P:regulation of DNA-templated transcription"/>
    <property type="evidence" value="ECO:0007669"/>
    <property type="project" value="InterPro"/>
</dbReference>
<dbReference type="Pfam" id="PF00072">
    <property type="entry name" value="Response_reg"/>
    <property type="match status" value="1"/>
</dbReference>
<dbReference type="PROSITE" id="PS50113">
    <property type="entry name" value="PAC"/>
    <property type="match status" value="2"/>
</dbReference>
<dbReference type="SUPFAM" id="SSF47384">
    <property type="entry name" value="Homodimeric domain of signal transducing histidine kinase"/>
    <property type="match status" value="1"/>
</dbReference>
<keyword evidence="4" id="KW-0808">Transferase</keyword>
<keyword evidence="13" id="KW-0812">Transmembrane</keyword>
<dbReference type="PANTHER" id="PTHR43047">
    <property type="entry name" value="TWO-COMPONENT HISTIDINE PROTEIN KINASE"/>
    <property type="match status" value="1"/>
</dbReference>
<evidence type="ECO:0000259" key="16">
    <source>
        <dbReference type="PROSITE" id="PS50112"/>
    </source>
</evidence>
<feature type="domain" description="Response regulatory" evidence="15">
    <location>
        <begin position="809"/>
        <end position="919"/>
    </location>
</feature>
<dbReference type="CDD" id="cd00130">
    <property type="entry name" value="PAS"/>
    <property type="match status" value="2"/>
</dbReference>
<protein>
    <recommendedName>
        <fullName evidence="11">Sensor protein FixL</fullName>
        <ecNumber evidence="2">2.7.13.3</ecNumber>
    </recommendedName>
</protein>
<dbReference type="CDD" id="cd00082">
    <property type="entry name" value="HisKA"/>
    <property type="match status" value="1"/>
</dbReference>
<dbReference type="InterPro" id="IPR000700">
    <property type="entry name" value="PAS-assoc_C"/>
</dbReference>